<dbReference type="RefSeq" id="WP_285343765.1">
    <property type="nucleotide sequence ID" value="NZ_JASITI010000026.1"/>
</dbReference>
<keyword evidence="8" id="KW-1185">Reference proteome</keyword>
<evidence type="ECO:0000256" key="4">
    <source>
        <dbReference type="SAM" id="MobiDB-lite"/>
    </source>
</evidence>
<dbReference type="PANTHER" id="PTHR43248">
    <property type="entry name" value="2-SUCCINYL-6-HYDROXY-2,4-CYCLOHEXADIENE-1-CARBOXYLATE SYNTHASE"/>
    <property type="match status" value="1"/>
</dbReference>
<dbReference type="InterPro" id="IPR013595">
    <property type="entry name" value="Pept_S33_TAP-like_C"/>
</dbReference>
<dbReference type="EMBL" id="JASITI010000026">
    <property type="protein sequence ID" value="MDK9498102.1"/>
    <property type="molecule type" value="Genomic_DNA"/>
</dbReference>
<reference evidence="7 8" key="1">
    <citation type="submission" date="2023-05" db="EMBL/GenBank/DDBJ databases">
        <title>Sequencing and Assembly of Streptomyces sp. NP73.</title>
        <authorList>
            <person name="Konwar A.N."/>
            <person name="Saikia K."/>
            <person name="Thakur D."/>
        </authorList>
    </citation>
    <scope>NUCLEOTIDE SEQUENCE [LARGE SCALE GENOMIC DNA]</scope>
    <source>
        <strain evidence="7 8">NP73</strain>
    </source>
</reference>
<dbReference type="GO" id="GO:0016787">
    <property type="term" value="F:hydrolase activity"/>
    <property type="evidence" value="ECO:0007669"/>
    <property type="project" value="UniProtKB-KW"/>
</dbReference>
<evidence type="ECO:0000256" key="2">
    <source>
        <dbReference type="ARBA" id="ARBA00022729"/>
    </source>
</evidence>
<evidence type="ECO:0000313" key="7">
    <source>
        <dbReference type="EMBL" id="MDK9498102.1"/>
    </source>
</evidence>
<feature type="region of interest" description="Disordered" evidence="4">
    <location>
        <begin position="501"/>
        <end position="539"/>
    </location>
</feature>
<gene>
    <name evidence="7" type="ORF">QEZ40_003050</name>
</gene>
<dbReference type="Gene3D" id="3.40.50.1820">
    <property type="entry name" value="alpha/beta hydrolase"/>
    <property type="match status" value="2"/>
</dbReference>
<dbReference type="Pfam" id="PF08386">
    <property type="entry name" value="Abhydrolase_4"/>
    <property type="match status" value="1"/>
</dbReference>
<evidence type="ECO:0000256" key="3">
    <source>
        <dbReference type="ARBA" id="ARBA00022801"/>
    </source>
</evidence>
<feature type="domain" description="Peptidase S33 tripeptidyl aminopeptidase-like C-terminal" evidence="6">
    <location>
        <begin position="412"/>
        <end position="502"/>
    </location>
</feature>
<dbReference type="InterPro" id="IPR029058">
    <property type="entry name" value="AB_hydrolase_fold"/>
</dbReference>
<dbReference type="Proteomes" id="UP001223390">
    <property type="component" value="Unassembled WGS sequence"/>
</dbReference>
<feature type="signal peptide" evidence="5">
    <location>
        <begin position="1"/>
        <end position="31"/>
    </location>
</feature>
<feature type="chain" id="PRO_5045251368" evidence="5">
    <location>
        <begin position="32"/>
        <end position="539"/>
    </location>
</feature>
<evidence type="ECO:0000256" key="1">
    <source>
        <dbReference type="ARBA" id="ARBA00010088"/>
    </source>
</evidence>
<evidence type="ECO:0000313" key="8">
    <source>
        <dbReference type="Proteomes" id="UP001223390"/>
    </source>
</evidence>
<comment type="similarity">
    <text evidence="1">Belongs to the peptidase S33 family.</text>
</comment>
<sequence length="539" mass="57906">MDLLKNTARRAAAAACGLLAAAALPATPAHAAPGAEARAIPARYADQRLDWRPCDSGPLECASMAVPRDWYHPGRGPDLTVAVSRHRAADPAARRGVLMMAAGGPGASGLGRPAGLASYAPKLAAAYDIVSFDQRGVGASTNVVCSGQDEVDALFAGGDLRDRSEEAVRGTVRRARDFVRDCRRNSGGLLPYITTDQAVHDMDLYRSLLGVGQVSYYGPSYATHLGAVYATRFPRRVERVVLDSNIDFSGSWQDFLTGQPMSFQRRFEQDFLPWLAANDATYHRGGTPAEAKASYERLRASLRAHPLDLEGTRVLPDHLDAAATSMIYSGDRFPDLAALLGVLEDPASAPAATRRALAQRLKHPMDARFAADFFSVVCQDTPWNRDTGYWVRRSEADSRDFPMAGARELAFTSVCAAWPRSGAPRVEVTGRGLPPVLMLNSEHDPATYYEGAVRAHGRLAGSRLITVGGGDHGAYQSRNACVDRYVEDFLLDGRMPEADAACAGRPLPDPAARGGVQAEEPLSMTRSVPTTEPAAGEAR</sequence>
<proteinExistence type="inferred from homology"/>
<keyword evidence="3 7" id="KW-0378">Hydrolase</keyword>
<name>A0ABT7GWT9_9ACTN</name>
<dbReference type="SUPFAM" id="SSF53474">
    <property type="entry name" value="alpha/beta-Hydrolases"/>
    <property type="match status" value="1"/>
</dbReference>
<evidence type="ECO:0000259" key="6">
    <source>
        <dbReference type="Pfam" id="PF08386"/>
    </source>
</evidence>
<dbReference type="InterPro" id="IPR051601">
    <property type="entry name" value="Serine_prot/Carboxylest_S33"/>
</dbReference>
<accession>A0ABT7GWT9</accession>
<dbReference type="PANTHER" id="PTHR43248:SF29">
    <property type="entry name" value="TRIPEPTIDYL AMINOPEPTIDASE"/>
    <property type="match status" value="1"/>
</dbReference>
<evidence type="ECO:0000256" key="5">
    <source>
        <dbReference type="SAM" id="SignalP"/>
    </source>
</evidence>
<keyword evidence="2 5" id="KW-0732">Signal</keyword>
<organism evidence="7 8">
    <name type="scientific">Streptomyces katrae</name>
    <dbReference type="NCBI Taxonomy" id="68223"/>
    <lineage>
        <taxon>Bacteria</taxon>
        <taxon>Bacillati</taxon>
        <taxon>Actinomycetota</taxon>
        <taxon>Actinomycetes</taxon>
        <taxon>Kitasatosporales</taxon>
        <taxon>Streptomycetaceae</taxon>
        <taxon>Streptomyces</taxon>
    </lineage>
</organism>
<comment type="caution">
    <text evidence="7">The sequence shown here is derived from an EMBL/GenBank/DDBJ whole genome shotgun (WGS) entry which is preliminary data.</text>
</comment>
<protein>
    <submittedName>
        <fullName evidence="7">Alpha/beta hydrolase</fullName>
    </submittedName>
</protein>